<keyword evidence="5" id="KW-0812">Transmembrane</keyword>
<keyword evidence="3 11" id="KW-0328">Glycosyltransferase</keyword>
<accession>A0ABD0TDE6</accession>
<sequence>MSYRRRKYKLFLCACAVIGVYYFLGINDYLNSRSFEDGFDYPLNIDLQPVVQEVLAGKKPSVQPINYYPYRFLTNTGKCNTIEKLDLFIVVKSAMNHFGHRNAIRLTYGQENLIPGRIIKTLFFLGIDDGYPKSETQSKIDEEMVQYKDIIQIDFRDNYYNNTIKTMMSFRWLYEHCNTADYYLFTDDDMYISVNNLLDYVHDVAIPTSVEHGDMNLYAGYVFQSTPQRFRTSKWRVTLEEYPWNKWPSYVTAGAYLVSNKSMKTLYAGSLFVKHFRFDDIYLGILAKKVGIVPQHCPRFHFYKKKYDKEGYRDVIASHGYEDHDELIRVWNEQNNVNTKD</sequence>
<dbReference type="EC" id="2.4.1.-" evidence="11"/>
<evidence type="ECO:0000256" key="4">
    <source>
        <dbReference type="ARBA" id="ARBA00022679"/>
    </source>
</evidence>
<dbReference type="Gene3D" id="3.90.550.50">
    <property type="match status" value="1"/>
</dbReference>
<dbReference type="InterPro" id="IPR002659">
    <property type="entry name" value="Glyco_trans_31"/>
</dbReference>
<evidence type="ECO:0000256" key="5">
    <source>
        <dbReference type="ARBA" id="ARBA00022692"/>
    </source>
</evidence>
<evidence type="ECO:0000256" key="7">
    <source>
        <dbReference type="ARBA" id="ARBA00022989"/>
    </source>
</evidence>
<dbReference type="AlphaFoldDB" id="A0ABD0TDE6"/>
<keyword evidence="8 11" id="KW-0333">Golgi apparatus</keyword>
<dbReference type="Pfam" id="PF01762">
    <property type="entry name" value="Galactosyl_T"/>
    <property type="match status" value="1"/>
</dbReference>
<evidence type="ECO:0000256" key="10">
    <source>
        <dbReference type="ARBA" id="ARBA00023180"/>
    </source>
</evidence>
<dbReference type="PANTHER" id="PTHR11214">
    <property type="entry name" value="BETA-1,3-N-ACETYLGLUCOSAMINYLTRANSFERASE"/>
    <property type="match status" value="1"/>
</dbReference>
<evidence type="ECO:0000256" key="6">
    <source>
        <dbReference type="ARBA" id="ARBA00022968"/>
    </source>
</evidence>
<dbReference type="Proteomes" id="UP001549921">
    <property type="component" value="Unassembled WGS sequence"/>
</dbReference>
<evidence type="ECO:0000256" key="9">
    <source>
        <dbReference type="ARBA" id="ARBA00023136"/>
    </source>
</evidence>
<evidence type="ECO:0000313" key="12">
    <source>
        <dbReference type="EMBL" id="KAL0840877.1"/>
    </source>
</evidence>
<comment type="similarity">
    <text evidence="2 11">Belongs to the glycosyltransferase 31 family.</text>
</comment>
<evidence type="ECO:0000256" key="11">
    <source>
        <dbReference type="RuleBase" id="RU363063"/>
    </source>
</evidence>
<name>A0ABD0TDE6_LOXSC</name>
<comment type="subcellular location">
    <subcellularLocation>
        <location evidence="1 11">Golgi apparatus membrane</location>
        <topology evidence="1 11">Single-pass type II membrane protein</topology>
    </subcellularLocation>
</comment>
<keyword evidence="10" id="KW-0325">Glycoprotein</keyword>
<keyword evidence="6" id="KW-0735">Signal-anchor</keyword>
<comment type="caution">
    <text evidence="12">The sequence shown here is derived from an EMBL/GenBank/DDBJ whole genome shotgun (WGS) entry which is preliminary data.</text>
</comment>
<keyword evidence="4" id="KW-0808">Transferase</keyword>
<proteinExistence type="inferred from homology"/>
<evidence type="ECO:0000256" key="1">
    <source>
        <dbReference type="ARBA" id="ARBA00004323"/>
    </source>
</evidence>
<dbReference type="FunFam" id="3.90.550.50:FF:000001">
    <property type="entry name" value="Hexosyltransferase"/>
    <property type="match status" value="1"/>
</dbReference>
<dbReference type="GO" id="GO:0016757">
    <property type="term" value="F:glycosyltransferase activity"/>
    <property type="evidence" value="ECO:0007669"/>
    <property type="project" value="UniProtKB-KW"/>
</dbReference>
<organism evidence="12 13">
    <name type="scientific">Loxostege sticticalis</name>
    <name type="common">Beet webworm moth</name>
    <dbReference type="NCBI Taxonomy" id="481309"/>
    <lineage>
        <taxon>Eukaryota</taxon>
        <taxon>Metazoa</taxon>
        <taxon>Ecdysozoa</taxon>
        <taxon>Arthropoda</taxon>
        <taxon>Hexapoda</taxon>
        <taxon>Insecta</taxon>
        <taxon>Pterygota</taxon>
        <taxon>Neoptera</taxon>
        <taxon>Endopterygota</taxon>
        <taxon>Lepidoptera</taxon>
        <taxon>Glossata</taxon>
        <taxon>Ditrysia</taxon>
        <taxon>Pyraloidea</taxon>
        <taxon>Crambidae</taxon>
        <taxon>Pyraustinae</taxon>
        <taxon>Loxostege</taxon>
    </lineage>
</organism>
<keyword evidence="7" id="KW-1133">Transmembrane helix</keyword>
<evidence type="ECO:0000256" key="3">
    <source>
        <dbReference type="ARBA" id="ARBA00022676"/>
    </source>
</evidence>
<keyword evidence="9" id="KW-0472">Membrane</keyword>
<protein>
    <recommendedName>
        <fullName evidence="11">Hexosyltransferase</fullName>
        <ecNumber evidence="11">2.4.1.-</ecNumber>
    </recommendedName>
</protein>
<evidence type="ECO:0000313" key="13">
    <source>
        <dbReference type="Proteomes" id="UP001549921"/>
    </source>
</evidence>
<gene>
    <name evidence="12" type="ORF">ABMA28_014680</name>
</gene>
<reference evidence="12 13" key="1">
    <citation type="submission" date="2024-06" db="EMBL/GenBank/DDBJ databases">
        <title>A chromosome-level genome assembly of beet webworm, Loxostege sticticalis.</title>
        <authorList>
            <person name="Zhang Y."/>
        </authorList>
    </citation>
    <scope>NUCLEOTIDE SEQUENCE [LARGE SCALE GENOMIC DNA]</scope>
    <source>
        <strain evidence="12">AQ028</strain>
        <tissue evidence="12">Male pupae</tissue>
    </source>
</reference>
<dbReference type="EMBL" id="JBEDNZ010000006">
    <property type="protein sequence ID" value="KAL0840877.1"/>
    <property type="molecule type" value="Genomic_DNA"/>
</dbReference>
<dbReference type="PANTHER" id="PTHR11214:SF349">
    <property type="entry name" value="BETA-1,3-GALACTOSYLTRANSFERASE BRN"/>
    <property type="match status" value="1"/>
</dbReference>
<evidence type="ECO:0000256" key="8">
    <source>
        <dbReference type="ARBA" id="ARBA00023034"/>
    </source>
</evidence>
<evidence type="ECO:0000256" key="2">
    <source>
        <dbReference type="ARBA" id="ARBA00008661"/>
    </source>
</evidence>
<dbReference type="GO" id="GO:0000139">
    <property type="term" value="C:Golgi membrane"/>
    <property type="evidence" value="ECO:0007669"/>
    <property type="project" value="UniProtKB-SubCell"/>
</dbReference>